<protein>
    <recommendedName>
        <fullName evidence="5">Trichodiene synthase</fullName>
    </recommendedName>
</protein>
<keyword evidence="4" id="KW-1185">Reference proteome</keyword>
<name>A0AAD5YVS6_9AGAR</name>
<comment type="caution">
    <text evidence="3">The sequence shown here is derived from an EMBL/GenBank/DDBJ whole genome shotgun (WGS) entry which is preliminary data.</text>
</comment>
<evidence type="ECO:0000313" key="3">
    <source>
        <dbReference type="EMBL" id="KAJ3570799.1"/>
    </source>
</evidence>
<dbReference type="SFLD" id="SFLDS00005">
    <property type="entry name" value="Isoprenoid_Synthase_Type_I"/>
    <property type="match status" value="1"/>
</dbReference>
<proteinExistence type="inferred from homology"/>
<evidence type="ECO:0000313" key="4">
    <source>
        <dbReference type="Proteomes" id="UP001213000"/>
    </source>
</evidence>
<comment type="similarity">
    <text evidence="1">Belongs to the trichodiene synthase family.</text>
</comment>
<dbReference type="InterPro" id="IPR024652">
    <property type="entry name" value="Trichodiene_synth"/>
</dbReference>
<evidence type="ECO:0008006" key="5">
    <source>
        <dbReference type="Google" id="ProtNLM"/>
    </source>
</evidence>
<dbReference type="Proteomes" id="UP001213000">
    <property type="component" value="Unassembled WGS sequence"/>
</dbReference>
<reference evidence="3" key="1">
    <citation type="submission" date="2022-07" db="EMBL/GenBank/DDBJ databases">
        <title>Genome Sequence of Leucocoprinus birnbaumii.</title>
        <authorList>
            <person name="Buettner E."/>
        </authorList>
    </citation>
    <scope>NUCLEOTIDE SEQUENCE</scope>
    <source>
        <strain evidence="3">VT141</strain>
    </source>
</reference>
<dbReference type="Gene3D" id="1.10.600.10">
    <property type="entry name" value="Farnesyl Diphosphate Synthase"/>
    <property type="match status" value="1"/>
</dbReference>
<dbReference type="AlphaFoldDB" id="A0AAD5YVS6"/>
<dbReference type="Pfam" id="PF06330">
    <property type="entry name" value="TRI5"/>
    <property type="match status" value="1"/>
</dbReference>
<evidence type="ECO:0000256" key="2">
    <source>
        <dbReference type="ARBA" id="ARBA00023239"/>
    </source>
</evidence>
<dbReference type="GO" id="GO:0016838">
    <property type="term" value="F:carbon-oxygen lyase activity, acting on phosphates"/>
    <property type="evidence" value="ECO:0007669"/>
    <property type="project" value="InterPro"/>
</dbReference>
<dbReference type="InterPro" id="IPR008949">
    <property type="entry name" value="Isoprenoid_synthase_dom_sf"/>
</dbReference>
<keyword evidence="2" id="KW-0456">Lyase</keyword>
<dbReference type="SUPFAM" id="SSF48576">
    <property type="entry name" value="Terpenoid synthases"/>
    <property type="match status" value="1"/>
</dbReference>
<gene>
    <name evidence="3" type="ORF">NP233_g4171</name>
</gene>
<evidence type="ECO:0000256" key="1">
    <source>
        <dbReference type="ARBA" id="ARBA00007946"/>
    </source>
</evidence>
<sequence>MSPNKVTTTMSNSMKTQIEQILSRFLRECDIEFPRHVPLDQNFRDACYADATRRGFDLKLLSRPLDVGIAIGDTGYRHLENFSTRVFIAVWTCLLTHVDDYYEVYADGLKEFSSRFMRQEKQMYPALDHLVEISREIADHWDTIGANIILAAELDYLTSSIIDSTIEGMEFKTKMAPGFPQYTRRMSGISRAYCFEVFPRDLDVKEWIQVTPDLLHYIDHTNDLLSFYKEELDGESLNFVSMSTQVNGMTKIEALQQLADTTAECYHRAAQLLQSSPRSYEAFRAFCVGYVGFHSLSPRYKLTQLQL</sequence>
<dbReference type="SFLD" id="SFLDG01021">
    <property type="entry name" value="Trichodiene_Synthase_Like"/>
    <property type="match status" value="1"/>
</dbReference>
<accession>A0AAD5YVS6</accession>
<dbReference type="EMBL" id="JANIEX010000218">
    <property type="protein sequence ID" value="KAJ3570799.1"/>
    <property type="molecule type" value="Genomic_DNA"/>
</dbReference>
<organism evidence="3 4">
    <name type="scientific">Leucocoprinus birnbaumii</name>
    <dbReference type="NCBI Taxonomy" id="56174"/>
    <lineage>
        <taxon>Eukaryota</taxon>
        <taxon>Fungi</taxon>
        <taxon>Dikarya</taxon>
        <taxon>Basidiomycota</taxon>
        <taxon>Agaricomycotina</taxon>
        <taxon>Agaricomycetes</taxon>
        <taxon>Agaricomycetidae</taxon>
        <taxon>Agaricales</taxon>
        <taxon>Agaricineae</taxon>
        <taxon>Agaricaceae</taxon>
        <taxon>Leucocoprinus</taxon>
    </lineage>
</organism>